<dbReference type="HOGENOM" id="CLU_3173339_0_0_10"/>
<reference evidence="1" key="1">
    <citation type="submission" date="2010-07" db="EMBL/GenBank/DDBJ databases">
        <authorList>
            <person name="Muzny D."/>
            <person name="Qin X."/>
            <person name="Buhay C."/>
            <person name="Dugan-Rocha S."/>
            <person name="Ding Y."/>
            <person name="Chen G."/>
            <person name="Hawes A."/>
            <person name="Holder M."/>
            <person name="Jhangiani S."/>
            <person name="Johnson A."/>
            <person name="Khan Z."/>
            <person name="Li Z."/>
            <person name="Liu W."/>
            <person name="Liu X."/>
            <person name="Perez L."/>
            <person name="Shen H."/>
            <person name="Wang Q."/>
            <person name="Watt J."/>
            <person name="Xi L."/>
            <person name="Xin Y."/>
            <person name="Zhou J."/>
            <person name="Deng J."/>
            <person name="Jiang H."/>
            <person name="Liu Y."/>
            <person name="Qu J."/>
            <person name="Song X.-Z."/>
            <person name="Zhang L."/>
            <person name="Villasana D."/>
            <person name="Johnson A."/>
            <person name="Liu J."/>
            <person name="Liyanage D."/>
            <person name="Lorensuhewa L."/>
            <person name="Robinson T."/>
            <person name="Song A."/>
            <person name="Song B.-B."/>
            <person name="Dinh H."/>
            <person name="Thornton R."/>
            <person name="Coyle M."/>
            <person name="Francisco L."/>
            <person name="Jackson L."/>
            <person name="Javaid M."/>
            <person name="Korchina V."/>
            <person name="Kovar C."/>
            <person name="Mata R."/>
            <person name="Mathew T."/>
            <person name="Ngo R."/>
            <person name="Nguyen L."/>
            <person name="Nguyen N."/>
            <person name="Okwuonu G."/>
            <person name="Ongeri F."/>
            <person name="Pham C."/>
            <person name="Simmons D."/>
            <person name="Wilczek-Boney K."/>
            <person name="Hale W."/>
            <person name="Jakkamsetti A."/>
            <person name="Pham P."/>
            <person name="Ruth R."/>
            <person name="San Lucas F."/>
            <person name="Warren J."/>
            <person name="Zhang J."/>
            <person name="Zhao Z."/>
            <person name="Zhou C."/>
            <person name="Zhu D."/>
            <person name="Lee S."/>
            <person name="Bess C."/>
            <person name="Blankenburg K."/>
            <person name="Forbes L."/>
            <person name="Fu Q."/>
            <person name="Gubbala S."/>
            <person name="Hirani K."/>
            <person name="Jayaseelan J.C."/>
            <person name="Lara F."/>
            <person name="Munidasa M."/>
            <person name="Palculict T."/>
            <person name="Patil S."/>
            <person name="Pu L.-L."/>
            <person name="Saada N."/>
            <person name="Tang L."/>
            <person name="Weissenberger G."/>
            <person name="Zhu Y."/>
            <person name="Hemphill L."/>
            <person name="Shang Y."/>
            <person name="Youmans B."/>
            <person name="Ayvaz T."/>
            <person name="Ross M."/>
            <person name="Santibanez J."/>
            <person name="Aqrawi P."/>
            <person name="Gross S."/>
            <person name="Joshi V."/>
            <person name="Fowler G."/>
            <person name="Nazareth L."/>
            <person name="Reid J."/>
            <person name="Worley K."/>
            <person name="Petrosino J."/>
            <person name="Highlander S."/>
            <person name="Gibbs R."/>
        </authorList>
    </citation>
    <scope>NUCLEOTIDE SEQUENCE [LARGE SCALE GENOMIC DNA]</scope>
    <source>
        <strain evidence="1">ATCC 33861</strain>
    </source>
</reference>
<keyword evidence="2" id="KW-1185">Reference proteome</keyword>
<protein>
    <submittedName>
        <fullName evidence="1">Uncharacterized protein</fullName>
    </submittedName>
</protein>
<proteinExistence type="predicted"/>
<evidence type="ECO:0000313" key="1">
    <source>
        <dbReference type="EMBL" id="EFK59911.1"/>
    </source>
</evidence>
<dbReference type="Proteomes" id="UP000006258">
    <property type="component" value="Unassembled WGS sequence"/>
</dbReference>
<dbReference type="EMBL" id="ACHA02000002">
    <property type="protein sequence ID" value="EFK59911.1"/>
    <property type="molecule type" value="Genomic_DNA"/>
</dbReference>
<name>D7VIK9_SPHSI</name>
<evidence type="ECO:0000313" key="2">
    <source>
        <dbReference type="Proteomes" id="UP000006258"/>
    </source>
</evidence>
<gene>
    <name evidence="1" type="ORF">HMPREF0766_10828</name>
</gene>
<comment type="caution">
    <text evidence="1">The sequence shown here is derived from an EMBL/GenBank/DDBJ whole genome shotgun (WGS) entry which is preliminary data.</text>
</comment>
<organism evidence="1 2">
    <name type="scientific">Sphingobacterium spiritivorum ATCC 33861</name>
    <dbReference type="NCBI Taxonomy" id="525373"/>
    <lineage>
        <taxon>Bacteria</taxon>
        <taxon>Pseudomonadati</taxon>
        <taxon>Bacteroidota</taxon>
        <taxon>Sphingobacteriia</taxon>
        <taxon>Sphingobacteriales</taxon>
        <taxon>Sphingobacteriaceae</taxon>
        <taxon>Sphingobacterium</taxon>
    </lineage>
</organism>
<sequence>MIKVTNKFFFAVNLTFKNAQTRNQIWFLSQSSKNITENLLKSSLFYQRKIA</sequence>
<dbReference type="AlphaFoldDB" id="D7VIK9"/>
<accession>D7VIK9</accession>
<dbReference type="STRING" id="525373.HMPREF0766_10828"/>